<keyword evidence="3" id="KW-1185">Reference proteome</keyword>
<feature type="compositionally biased region" description="Basic and acidic residues" evidence="1">
    <location>
        <begin position="54"/>
        <end position="69"/>
    </location>
</feature>
<evidence type="ECO:0000313" key="3">
    <source>
        <dbReference type="Proteomes" id="UP000030671"/>
    </source>
</evidence>
<accession>W4K2L4</accession>
<sequence>MTHECMNRDRQAMMRTIPPPPQPPHISKQAPRREGEDPSCPSNTSRVSTPELCAEEKETSTEPTYERFTRPLPLPNPARAAPARPSPRAPPPRGPTPPPRAALPTHSPPSAPTTPPTPDSADTSTHAPTPH</sequence>
<dbReference type="RefSeq" id="XP_009548165.1">
    <property type="nucleotide sequence ID" value="XM_009549870.1"/>
</dbReference>
<dbReference type="GeneID" id="20672265"/>
<feature type="compositionally biased region" description="Low complexity" evidence="1">
    <location>
        <begin position="119"/>
        <end position="131"/>
    </location>
</feature>
<dbReference type="HOGENOM" id="CLU_1932534_0_0_1"/>
<feature type="region of interest" description="Disordered" evidence="1">
    <location>
        <begin position="1"/>
        <end position="131"/>
    </location>
</feature>
<reference evidence="2 3" key="1">
    <citation type="journal article" date="2012" name="New Phytol.">
        <title>Insight into trade-off between wood decay and parasitism from the genome of a fungal forest pathogen.</title>
        <authorList>
            <person name="Olson A."/>
            <person name="Aerts A."/>
            <person name="Asiegbu F."/>
            <person name="Belbahri L."/>
            <person name="Bouzid O."/>
            <person name="Broberg A."/>
            <person name="Canback B."/>
            <person name="Coutinho P.M."/>
            <person name="Cullen D."/>
            <person name="Dalman K."/>
            <person name="Deflorio G."/>
            <person name="van Diepen L.T."/>
            <person name="Dunand C."/>
            <person name="Duplessis S."/>
            <person name="Durling M."/>
            <person name="Gonthier P."/>
            <person name="Grimwood J."/>
            <person name="Fossdal C.G."/>
            <person name="Hansson D."/>
            <person name="Henrissat B."/>
            <person name="Hietala A."/>
            <person name="Himmelstrand K."/>
            <person name="Hoffmeister D."/>
            <person name="Hogberg N."/>
            <person name="James T.Y."/>
            <person name="Karlsson M."/>
            <person name="Kohler A."/>
            <person name="Kues U."/>
            <person name="Lee Y.H."/>
            <person name="Lin Y.C."/>
            <person name="Lind M."/>
            <person name="Lindquist E."/>
            <person name="Lombard V."/>
            <person name="Lucas S."/>
            <person name="Lunden K."/>
            <person name="Morin E."/>
            <person name="Murat C."/>
            <person name="Park J."/>
            <person name="Raffaello T."/>
            <person name="Rouze P."/>
            <person name="Salamov A."/>
            <person name="Schmutz J."/>
            <person name="Solheim H."/>
            <person name="Stahlberg J."/>
            <person name="Velez H."/>
            <person name="de Vries R.P."/>
            <person name="Wiebenga A."/>
            <person name="Woodward S."/>
            <person name="Yakovlev I."/>
            <person name="Garbelotto M."/>
            <person name="Martin F."/>
            <person name="Grigoriev I.V."/>
            <person name="Stenlid J."/>
        </authorList>
    </citation>
    <scope>NUCLEOTIDE SEQUENCE [LARGE SCALE GENOMIC DNA]</scope>
    <source>
        <strain evidence="2 3">TC 32-1</strain>
    </source>
</reference>
<evidence type="ECO:0000256" key="1">
    <source>
        <dbReference type="SAM" id="MobiDB-lite"/>
    </source>
</evidence>
<organism evidence="2 3">
    <name type="scientific">Heterobasidion irregulare (strain TC 32-1)</name>
    <dbReference type="NCBI Taxonomy" id="747525"/>
    <lineage>
        <taxon>Eukaryota</taxon>
        <taxon>Fungi</taxon>
        <taxon>Dikarya</taxon>
        <taxon>Basidiomycota</taxon>
        <taxon>Agaricomycotina</taxon>
        <taxon>Agaricomycetes</taxon>
        <taxon>Russulales</taxon>
        <taxon>Bondarzewiaceae</taxon>
        <taxon>Heterobasidion</taxon>
        <taxon>Heterobasidion annosum species complex</taxon>
    </lineage>
</organism>
<dbReference type="InParanoid" id="W4K2L4"/>
<dbReference type="EMBL" id="KI925460">
    <property type="protein sequence ID" value="ETW79595.1"/>
    <property type="molecule type" value="Genomic_DNA"/>
</dbReference>
<gene>
    <name evidence="2" type="ORF">HETIRDRAFT_386099</name>
</gene>
<feature type="non-terminal residue" evidence="2">
    <location>
        <position position="131"/>
    </location>
</feature>
<proteinExistence type="predicted"/>
<feature type="compositionally biased region" description="Pro residues" evidence="1">
    <location>
        <begin position="84"/>
        <end position="118"/>
    </location>
</feature>
<feature type="compositionally biased region" description="Basic and acidic residues" evidence="1">
    <location>
        <begin position="1"/>
        <end position="12"/>
    </location>
</feature>
<evidence type="ECO:0000313" key="2">
    <source>
        <dbReference type="EMBL" id="ETW79595.1"/>
    </source>
</evidence>
<dbReference type="Proteomes" id="UP000030671">
    <property type="component" value="Unassembled WGS sequence"/>
</dbReference>
<dbReference type="AlphaFoldDB" id="W4K2L4"/>
<dbReference type="KEGG" id="hir:HETIRDRAFT_386099"/>
<name>W4K2L4_HETIT</name>
<protein>
    <submittedName>
        <fullName evidence="2">Uncharacterized protein</fullName>
    </submittedName>
</protein>